<dbReference type="Proteomes" id="UP000008694">
    <property type="component" value="Unassembled WGS sequence"/>
</dbReference>
<proteinExistence type="predicted"/>
<organism evidence="2">
    <name type="scientific">Arabidopsis lyrata subsp. lyrata</name>
    <name type="common">Lyre-leaved rock-cress</name>
    <dbReference type="NCBI Taxonomy" id="81972"/>
    <lineage>
        <taxon>Eukaryota</taxon>
        <taxon>Viridiplantae</taxon>
        <taxon>Streptophyta</taxon>
        <taxon>Embryophyta</taxon>
        <taxon>Tracheophyta</taxon>
        <taxon>Spermatophyta</taxon>
        <taxon>Magnoliopsida</taxon>
        <taxon>eudicotyledons</taxon>
        <taxon>Gunneridae</taxon>
        <taxon>Pentapetalae</taxon>
        <taxon>rosids</taxon>
        <taxon>malvids</taxon>
        <taxon>Brassicales</taxon>
        <taxon>Brassicaceae</taxon>
        <taxon>Camelineae</taxon>
        <taxon>Arabidopsis</taxon>
    </lineage>
</organism>
<gene>
    <name evidence="1" type="ORF">ARALYDRAFT_916584</name>
</gene>
<sequence>MNVAVALFTLDPFNTLENFNPLFIYLSAQGRAPSRTQEKDVVIHLSAQGRAWTRTREEDVVQAVTRALSRTREEDVAPVTRALSRTREADVVLVVTRALSRTREEDVVQAVAPAQHVTRALSRTREEDVVQVVALAQAHAQDEDEAHTPMLLLIPKMIKSSSAKMKHEDSDTLLARYYLTSQRI</sequence>
<dbReference type="AlphaFoldDB" id="D7MK74"/>
<reference evidence="2" key="1">
    <citation type="journal article" date="2011" name="Nat. Genet.">
        <title>The Arabidopsis lyrata genome sequence and the basis of rapid genome size change.</title>
        <authorList>
            <person name="Hu T.T."/>
            <person name="Pattyn P."/>
            <person name="Bakker E.G."/>
            <person name="Cao J."/>
            <person name="Cheng J.-F."/>
            <person name="Clark R.M."/>
            <person name="Fahlgren N."/>
            <person name="Fawcett J.A."/>
            <person name="Grimwood J."/>
            <person name="Gundlach H."/>
            <person name="Haberer G."/>
            <person name="Hollister J.D."/>
            <person name="Ossowski S."/>
            <person name="Ottilar R.P."/>
            <person name="Salamov A.A."/>
            <person name="Schneeberger K."/>
            <person name="Spannagl M."/>
            <person name="Wang X."/>
            <person name="Yang L."/>
            <person name="Nasrallah M.E."/>
            <person name="Bergelson J."/>
            <person name="Carrington J.C."/>
            <person name="Gaut B.S."/>
            <person name="Schmutz J."/>
            <person name="Mayer K.F.X."/>
            <person name="Van de Peer Y."/>
            <person name="Grigoriev I.V."/>
            <person name="Nordborg M."/>
            <person name="Weigel D."/>
            <person name="Guo Y.-L."/>
        </authorList>
    </citation>
    <scope>NUCLEOTIDE SEQUENCE [LARGE SCALE GENOMIC DNA]</scope>
    <source>
        <strain evidence="2">cv. MN47</strain>
    </source>
</reference>
<name>D7MK74_ARALL</name>
<dbReference type="Gramene" id="scaffold_704326.1">
    <property type="protein sequence ID" value="scaffold_704326.1"/>
    <property type="gene ID" value="scaffold_704326.1"/>
</dbReference>
<protein>
    <submittedName>
        <fullName evidence="1">Predicted protein</fullName>
    </submittedName>
</protein>
<evidence type="ECO:0000313" key="2">
    <source>
        <dbReference type="Proteomes" id="UP000008694"/>
    </source>
</evidence>
<dbReference type="EMBL" id="GL348719">
    <property type="protein sequence ID" value="EFH47142.1"/>
    <property type="molecule type" value="Genomic_DNA"/>
</dbReference>
<evidence type="ECO:0000313" key="1">
    <source>
        <dbReference type="EMBL" id="EFH47142.1"/>
    </source>
</evidence>
<keyword evidence="2" id="KW-1185">Reference proteome</keyword>
<dbReference type="HOGENOM" id="CLU_1470145_0_0_1"/>
<accession>D7MK74</accession>